<gene>
    <name evidence="1" type="ORF">MM415A01069_0003</name>
</gene>
<evidence type="ECO:0000313" key="1">
    <source>
        <dbReference type="EMBL" id="QJA78469.1"/>
    </source>
</evidence>
<reference evidence="1" key="1">
    <citation type="submission" date="2020-03" db="EMBL/GenBank/DDBJ databases">
        <title>The deep terrestrial virosphere.</title>
        <authorList>
            <person name="Holmfeldt K."/>
            <person name="Nilsson E."/>
            <person name="Simone D."/>
            <person name="Lopez-Fernandez M."/>
            <person name="Wu X."/>
            <person name="de Brujin I."/>
            <person name="Lundin D."/>
            <person name="Andersson A."/>
            <person name="Bertilsson S."/>
            <person name="Dopson M."/>
        </authorList>
    </citation>
    <scope>NUCLEOTIDE SEQUENCE</scope>
    <source>
        <strain evidence="1">MM415A01069</strain>
    </source>
</reference>
<dbReference type="EMBL" id="MT142338">
    <property type="protein sequence ID" value="QJA78469.1"/>
    <property type="molecule type" value="Genomic_DNA"/>
</dbReference>
<protein>
    <submittedName>
        <fullName evidence="1">Uncharacterized protein</fullName>
    </submittedName>
</protein>
<proteinExistence type="predicted"/>
<accession>A0A6M3K9G7</accession>
<organism evidence="1">
    <name type="scientific">viral metagenome</name>
    <dbReference type="NCBI Taxonomy" id="1070528"/>
    <lineage>
        <taxon>unclassified sequences</taxon>
        <taxon>metagenomes</taxon>
        <taxon>organismal metagenomes</taxon>
    </lineage>
</organism>
<dbReference type="AlphaFoldDB" id="A0A6M3K9G7"/>
<name>A0A6M3K9G7_9ZZZZ</name>
<sequence length="74" mass="8212">MSTFVCRGCGKLTNSTCSQFNRGNPPEVCYAAYDENQNWVKGCGFDEAGDFDKAFAMSLITGQPITDFIKKKEE</sequence>